<evidence type="ECO:0000313" key="1">
    <source>
        <dbReference type="EMBL" id="KAA2214894.1"/>
    </source>
</evidence>
<accession>A0A5B2TL39</accession>
<evidence type="ECO:0000313" key="2">
    <source>
        <dbReference type="Proteomes" id="UP000322110"/>
    </source>
</evidence>
<dbReference type="RefSeq" id="WP_149810848.1">
    <property type="nucleotide sequence ID" value="NZ_VUKA01000001.1"/>
</dbReference>
<dbReference type="OrthoDB" id="7360697at2"/>
<gene>
    <name evidence="1" type="ORF">F0Q34_04230</name>
</gene>
<dbReference type="EMBL" id="VUKA01000001">
    <property type="protein sequence ID" value="KAA2214894.1"/>
    <property type="molecule type" value="Genomic_DNA"/>
</dbReference>
<keyword evidence="2" id="KW-1185">Reference proteome</keyword>
<reference evidence="1 2" key="1">
    <citation type="journal article" date="2015" name="Int. J. Syst. Evol. Microbiol.">
        <title>Roseomonas oryzae sp. nov., isolated from paddy rhizosphere soil.</title>
        <authorList>
            <person name="Ramaprasad E.V."/>
            <person name="Sasikala Ch."/>
            <person name="Ramana Ch.V."/>
        </authorList>
    </citation>
    <scope>NUCLEOTIDE SEQUENCE [LARGE SCALE GENOMIC DNA]</scope>
    <source>
        <strain evidence="1 2">KCTC 42542</strain>
    </source>
</reference>
<proteinExistence type="predicted"/>
<dbReference type="Proteomes" id="UP000322110">
    <property type="component" value="Unassembled WGS sequence"/>
</dbReference>
<name>A0A5B2TL39_9PROT</name>
<comment type="caution">
    <text evidence="1">The sequence shown here is derived from an EMBL/GenBank/DDBJ whole genome shotgun (WGS) entry which is preliminary data.</text>
</comment>
<sequence>MESVLEMGWTGRDPRAWPRGVVVRDMAEAAQALRVAADLRLPRPLPLVSLPGAGLFLGPGWFLAMMEGAVAAQGGVAILPVLDCADAPGRALDALRQGVPAVVMWPATPAFGAVAAAAEECGGVLLGAPPPALGPFAAGRRDAPAKLAAWLGGGPA</sequence>
<dbReference type="AlphaFoldDB" id="A0A5B2TL39"/>
<protein>
    <submittedName>
        <fullName evidence="1">Uncharacterized protein</fullName>
    </submittedName>
</protein>
<organism evidence="1 2">
    <name type="scientific">Teichococcus oryzae</name>
    <dbReference type="NCBI Taxonomy" id="1608942"/>
    <lineage>
        <taxon>Bacteria</taxon>
        <taxon>Pseudomonadati</taxon>
        <taxon>Pseudomonadota</taxon>
        <taxon>Alphaproteobacteria</taxon>
        <taxon>Acetobacterales</taxon>
        <taxon>Roseomonadaceae</taxon>
        <taxon>Roseomonas</taxon>
    </lineage>
</organism>